<dbReference type="PANTHER" id="PTHR46825">
    <property type="entry name" value="D-ALANYL-D-ALANINE-CARBOXYPEPTIDASE/ENDOPEPTIDASE AMPH"/>
    <property type="match status" value="1"/>
</dbReference>
<dbReference type="GeneID" id="63210134"/>
<dbReference type="InterPro" id="IPR003961">
    <property type="entry name" value="FN3_dom"/>
</dbReference>
<dbReference type="PANTHER" id="PTHR46825:SF9">
    <property type="entry name" value="BETA-LACTAMASE-RELATED DOMAIN-CONTAINING PROTEIN"/>
    <property type="match status" value="1"/>
</dbReference>
<keyword evidence="2" id="KW-0121">Carboxypeptidase</keyword>
<dbReference type="CDD" id="cd00063">
    <property type="entry name" value="FN3"/>
    <property type="match status" value="1"/>
</dbReference>
<dbReference type="SUPFAM" id="SSF49265">
    <property type="entry name" value="Fibronectin type III"/>
    <property type="match status" value="1"/>
</dbReference>
<proteinExistence type="predicted"/>
<accession>A0A2D1GPS1</accession>
<evidence type="ECO:0000259" key="1">
    <source>
        <dbReference type="PROSITE" id="PS50853"/>
    </source>
</evidence>
<feature type="domain" description="Fibronectin type-III" evidence="1">
    <location>
        <begin position="1"/>
        <end position="68"/>
    </location>
</feature>
<dbReference type="Pfam" id="PF00144">
    <property type="entry name" value="Beta-lactamase"/>
    <property type="match status" value="1"/>
</dbReference>
<dbReference type="Proteomes" id="UP000229090">
    <property type="component" value="Segment"/>
</dbReference>
<sequence>MASVIGYNVYKNGEKLNNAPVQRLSGVTEYVISELSAGTAYDIGVSAVNSAGQEGPITLLSEVMTQAYIPVGDEMSPLDEAKVDAVIEKCMNDYGMGPGMMVYTTGPRGTLMKAYGWSNSSKTEPMTTDMHFRIGSHTKTFTGHAVLMAVDKGLISLEDTIDQFDSERWTLSNLPNADKITIRHLMMMRAGLFNEQEDLGVLIMFYLNNQYPWSDDSTLNVLRSHTPHFDPGTGFKYVNGNYAVLGAILEAVDGRPARQIIKEDIWDELGMTETSWGTTSMPKPFCRGYGGMGSLTADKTNFNPALSGLAGEVVSTMEDLHKWAVAQRDNHFLSEELWELQNSIGCWMPSGVPSDAAGGKPGYLAYGLSNYIFGSWRSHPGSWVGYECCPMWNIDNGAIIIVVENSQSPAGGVGAAPMLRTLPMLAAELYPDTLEDPPEEQRNTCSIASHPFIYIDAPGNKNYGGISSPIYGLGSAQGSFTAPLDADVFAVVNWDRNGSNIPTVEYGGETMEYVGHVLNDNNSSYGGVAVFRANNVGTGAGKQLKATGSGWLSVLGLSFSHVDSVDTPETLTGYSVTAEMPIENEDGITLIAVGAGNGGGPTYAWGPMTLGARTRQRMSGTYPPLLVATTHMSLNAITTASSKNHWSAMAVHINFTN</sequence>
<dbReference type="EMBL" id="MG009575">
    <property type="protein sequence ID" value="ATN93994.1"/>
    <property type="molecule type" value="Genomic_DNA"/>
</dbReference>
<keyword evidence="3" id="KW-1185">Reference proteome</keyword>
<dbReference type="GO" id="GO:0004180">
    <property type="term" value="F:carboxypeptidase activity"/>
    <property type="evidence" value="ECO:0007669"/>
    <property type="project" value="UniProtKB-KW"/>
</dbReference>
<dbReference type="InterPro" id="IPR012338">
    <property type="entry name" value="Beta-lactam/transpept-like"/>
</dbReference>
<dbReference type="InterPro" id="IPR050491">
    <property type="entry name" value="AmpC-like"/>
</dbReference>
<dbReference type="InterPro" id="IPR013783">
    <property type="entry name" value="Ig-like_fold"/>
</dbReference>
<dbReference type="InterPro" id="IPR001466">
    <property type="entry name" value="Beta-lactam-related"/>
</dbReference>
<dbReference type="Gene3D" id="3.40.710.10">
    <property type="entry name" value="DD-peptidase/beta-lactamase superfamily"/>
    <property type="match status" value="1"/>
</dbReference>
<keyword evidence="2" id="KW-0645">Protease</keyword>
<keyword evidence="2" id="KW-0378">Hydrolase</keyword>
<dbReference type="Gene3D" id="2.60.40.10">
    <property type="entry name" value="Immunoglobulins"/>
    <property type="match status" value="1"/>
</dbReference>
<dbReference type="SUPFAM" id="SSF56601">
    <property type="entry name" value="beta-lactamase/transpeptidase-like"/>
    <property type="match status" value="1"/>
</dbReference>
<dbReference type="InterPro" id="IPR036116">
    <property type="entry name" value="FN3_sf"/>
</dbReference>
<organism evidence="2 3">
    <name type="scientific">Mycobacterium phage Kumao</name>
    <dbReference type="NCBI Taxonomy" id="2041344"/>
    <lineage>
        <taxon>Viruses</taxon>
        <taxon>Duplodnaviria</taxon>
        <taxon>Heunggongvirae</taxon>
        <taxon>Uroviricota</taxon>
        <taxon>Caudoviricetes</taxon>
        <taxon>Vilmaviridae</taxon>
        <taxon>Kumaovirus</taxon>
        <taxon>Kumaovirus kumao</taxon>
    </lineage>
</organism>
<dbReference type="KEGG" id="vg:63210134"/>
<evidence type="ECO:0000313" key="2">
    <source>
        <dbReference type="EMBL" id="ATN93994.1"/>
    </source>
</evidence>
<name>A0A2D1GPS1_9CAUD</name>
<dbReference type="PROSITE" id="PS50853">
    <property type="entry name" value="FN3"/>
    <property type="match status" value="1"/>
</dbReference>
<protein>
    <submittedName>
        <fullName evidence="2">D-Ala-D-Ala carboxypeptidase</fullName>
    </submittedName>
</protein>
<gene>
    <name evidence="2" type="primary">31</name>
    <name evidence="2" type="ORF">SEA_KUMAO_31</name>
</gene>
<dbReference type="RefSeq" id="YP_010013521.1">
    <property type="nucleotide sequence ID" value="NC_053512.1"/>
</dbReference>
<evidence type="ECO:0000313" key="3">
    <source>
        <dbReference type="Proteomes" id="UP000229090"/>
    </source>
</evidence>
<reference evidence="3" key="1">
    <citation type="submission" date="2017-09" db="EMBL/GenBank/DDBJ databases">
        <authorList>
            <person name="Ehlers B."/>
            <person name="Leendertz F.H."/>
        </authorList>
    </citation>
    <scope>NUCLEOTIDE SEQUENCE [LARGE SCALE GENOMIC DNA]</scope>
</reference>